<name>A0A7R9FAL6_9NEOP</name>
<sequence>MSFLLLSGSDPRNFVGRLQHLCVKLGAHPPKYSVLADTGADKHGRYSVNCSALGFNAVGVELVSLACEVLSEPAFTWRESGKHFRKPTPSSPERDSYLDLPILGSQAQHETSALTNYTTEAGGARRKKRAKQIAAEKILGLYNN</sequence>
<dbReference type="Gene3D" id="3.30.160.20">
    <property type="match status" value="1"/>
</dbReference>
<protein>
    <recommendedName>
        <fullName evidence="2">DRBM domain-containing protein</fullName>
    </recommendedName>
</protein>
<accession>A0A7R9FAL6</accession>
<evidence type="ECO:0000313" key="1">
    <source>
        <dbReference type="EMBL" id="CAD7449725.1"/>
    </source>
</evidence>
<reference evidence="1" key="1">
    <citation type="submission" date="2020-11" db="EMBL/GenBank/DDBJ databases">
        <authorList>
            <person name="Tran Van P."/>
        </authorList>
    </citation>
    <scope>NUCLEOTIDE SEQUENCE</scope>
</reference>
<dbReference type="SUPFAM" id="SSF54768">
    <property type="entry name" value="dsRNA-binding domain-like"/>
    <property type="match status" value="1"/>
</dbReference>
<dbReference type="AlphaFoldDB" id="A0A7R9FAL6"/>
<proteinExistence type="predicted"/>
<organism evidence="1">
    <name type="scientific">Timema bartmani</name>
    <dbReference type="NCBI Taxonomy" id="61472"/>
    <lineage>
        <taxon>Eukaryota</taxon>
        <taxon>Metazoa</taxon>
        <taxon>Ecdysozoa</taxon>
        <taxon>Arthropoda</taxon>
        <taxon>Hexapoda</taxon>
        <taxon>Insecta</taxon>
        <taxon>Pterygota</taxon>
        <taxon>Neoptera</taxon>
        <taxon>Polyneoptera</taxon>
        <taxon>Phasmatodea</taxon>
        <taxon>Timematodea</taxon>
        <taxon>Timematoidea</taxon>
        <taxon>Timematidae</taxon>
        <taxon>Timema</taxon>
    </lineage>
</organism>
<dbReference type="EMBL" id="OD572343">
    <property type="protein sequence ID" value="CAD7449725.1"/>
    <property type="molecule type" value="Genomic_DNA"/>
</dbReference>
<gene>
    <name evidence="1" type="ORF">TBIB3V08_LOCUS11998</name>
</gene>
<evidence type="ECO:0008006" key="2">
    <source>
        <dbReference type="Google" id="ProtNLM"/>
    </source>
</evidence>